<dbReference type="InterPro" id="IPR005467">
    <property type="entry name" value="His_kinase_dom"/>
</dbReference>
<dbReference type="CDD" id="cd00075">
    <property type="entry name" value="HATPase"/>
    <property type="match status" value="1"/>
</dbReference>
<dbReference type="SUPFAM" id="SSF55874">
    <property type="entry name" value="ATPase domain of HSP90 chaperone/DNA topoisomerase II/histidine kinase"/>
    <property type="match status" value="1"/>
</dbReference>
<evidence type="ECO:0000313" key="8">
    <source>
        <dbReference type="EMBL" id="MDB9003451.1"/>
    </source>
</evidence>
<dbReference type="EMBL" id="CYXP01000001">
    <property type="protein sequence ID" value="CUM80709.1"/>
    <property type="molecule type" value="Genomic_DNA"/>
</dbReference>
<evidence type="ECO:0000259" key="6">
    <source>
        <dbReference type="PROSITE" id="PS50110"/>
    </source>
</evidence>
<dbReference type="InterPro" id="IPR001789">
    <property type="entry name" value="Sig_transdc_resp-reg_receiver"/>
</dbReference>
<dbReference type="Gene3D" id="3.40.50.2300">
    <property type="match status" value="1"/>
</dbReference>
<dbReference type="Gene3D" id="3.30.565.10">
    <property type="entry name" value="Histidine kinase-like ATPase, C-terminal domain"/>
    <property type="match status" value="1"/>
</dbReference>
<dbReference type="EC" id="2.7.13.3" evidence="2"/>
<sequence length="374" mass="42268">MDKLASEYKVLIVDDVPTNVMLVQAILKKEGYTLLTCDSGTKALRIANEKHPNLILLDIMMPEMDGYEVLQHLKSNPETTDIPVIIMSALSDMQSIVKGYQLGATEYVTKPFQREELVKRVAHRYELYSIKRIKAELENTIESRDTLYSVIAHDLRSPLGSLKMMNNAILMMVDKERVGDEGYEMIQMMNKTSEEIFLLLDNLLKWAKNRLNKQHVYKQQTDINSIIDSTAEMYVPMAAQKGVKIILENLDKELVGLVDIDMLKTIIRNLISNAMKFSFEGGTITLSSRSEGDFVTVSVKDTGKGIKKEDQDKLLKQDSHFTTYGTKNEKGSGLGLMLCKDFVELHGGKLWFESEGEGKGTTFLFSMKALNQEA</sequence>
<dbReference type="AlphaFoldDB" id="A0A173RT07"/>
<feature type="modified residue" description="4-aspartylphosphate" evidence="4">
    <location>
        <position position="58"/>
    </location>
</feature>
<evidence type="ECO:0000256" key="3">
    <source>
        <dbReference type="ARBA" id="ARBA00022553"/>
    </source>
</evidence>
<dbReference type="InterPro" id="IPR011006">
    <property type="entry name" value="CheY-like_superfamily"/>
</dbReference>
<dbReference type="RefSeq" id="WP_044545080.1">
    <property type="nucleotide sequence ID" value="NZ_CDRH01000148.1"/>
</dbReference>
<evidence type="ECO:0000313" key="7">
    <source>
        <dbReference type="EMBL" id="CUM80709.1"/>
    </source>
</evidence>
<dbReference type="CDD" id="cd00082">
    <property type="entry name" value="HisKA"/>
    <property type="match status" value="1"/>
</dbReference>
<dbReference type="InterPro" id="IPR036890">
    <property type="entry name" value="HATPase_C_sf"/>
</dbReference>
<accession>A0A173RT07</accession>
<proteinExistence type="predicted"/>
<comment type="catalytic activity">
    <reaction evidence="1">
        <text>ATP + protein L-histidine = ADP + protein N-phospho-L-histidine.</text>
        <dbReference type="EC" id="2.7.13.3"/>
    </reaction>
</comment>
<dbReference type="SUPFAM" id="SSF52172">
    <property type="entry name" value="CheY-like"/>
    <property type="match status" value="1"/>
</dbReference>
<organism evidence="7 9">
    <name type="scientific">Parabacteroides distasonis</name>
    <dbReference type="NCBI Taxonomy" id="823"/>
    <lineage>
        <taxon>Bacteria</taxon>
        <taxon>Pseudomonadati</taxon>
        <taxon>Bacteroidota</taxon>
        <taxon>Bacteroidia</taxon>
        <taxon>Bacteroidales</taxon>
        <taxon>Tannerellaceae</taxon>
        <taxon>Parabacteroides</taxon>
    </lineage>
</organism>
<keyword evidence="3 4" id="KW-0597">Phosphoprotein</keyword>
<evidence type="ECO:0000259" key="5">
    <source>
        <dbReference type="PROSITE" id="PS50109"/>
    </source>
</evidence>
<keyword evidence="7" id="KW-0808">Transferase</keyword>
<dbReference type="PROSITE" id="PS50109">
    <property type="entry name" value="HIS_KIN"/>
    <property type="match status" value="1"/>
</dbReference>
<dbReference type="Pfam" id="PF00072">
    <property type="entry name" value="Response_reg"/>
    <property type="match status" value="1"/>
</dbReference>
<evidence type="ECO:0000256" key="2">
    <source>
        <dbReference type="ARBA" id="ARBA00012438"/>
    </source>
</evidence>
<dbReference type="PRINTS" id="PR00344">
    <property type="entry name" value="BCTRLSENSOR"/>
</dbReference>
<gene>
    <name evidence="7" type="primary">kinB_1</name>
    <name evidence="7" type="ORF">ERS852429_00667</name>
    <name evidence="8" type="ORF">PN599_00345</name>
</gene>
<dbReference type="PROSITE" id="PS50110">
    <property type="entry name" value="RESPONSE_REGULATORY"/>
    <property type="match status" value="1"/>
</dbReference>
<keyword evidence="8" id="KW-0418">Kinase</keyword>
<dbReference type="EMBL" id="JAQMPJ010000001">
    <property type="protein sequence ID" value="MDB9003451.1"/>
    <property type="molecule type" value="Genomic_DNA"/>
</dbReference>
<protein>
    <recommendedName>
        <fullName evidence="2">histidine kinase</fullName>
        <ecNumber evidence="2">2.7.13.3</ecNumber>
    </recommendedName>
</protein>
<dbReference type="SMART" id="SM00448">
    <property type="entry name" value="REC"/>
    <property type="match status" value="1"/>
</dbReference>
<dbReference type="PANTHER" id="PTHR43547:SF2">
    <property type="entry name" value="HYBRID SIGNAL TRANSDUCTION HISTIDINE KINASE C"/>
    <property type="match status" value="1"/>
</dbReference>
<dbReference type="InterPro" id="IPR003594">
    <property type="entry name" value="HATPase_dom"/>
</dbReference>
<evidence type="ECO:0000256" key="4">
    <source>
        <dbReference type="PROSITE-ProRule" id="PRU00169"/>
    </source>
</evidence>
<reference evidence="8" key="2">
    <citation type="submission" date="2023-01" db="EMBL/GenBank/DDBJ databases">
        <title>Human gut microbiome strain richness.</title>
        <authorList>
            <person name="Chen-Liaw A."/>
        </authorList>
    </citation>
    <scope>NUCLEOTIDE SEQUENCE</scope>
    <source>
        <strain evidence="8">RTP21484st1_E5_RTP21484_190118</strain>
    </source>
</reference>
<dbReference type="InterPro" id="IPR004358">
    <property type="entry name" value="Sig_transdc_His_kin-like_C"/>
</dbReference>
<feature type="domain" description="Histidine kinase" evidence="5">
    <location>
        <begin position="150"/>
        <end position="371"/>
    </location>
</feature>
<dbReference type="CDD" id="cd19920">
    <property type="entry name" value="REC_PA4781-like"/>
    <property type="match status" value="1"/>
</dbReference>
<dbReference type="Proteomes" id="UP001210126">
    <property type="component" value="Unassembled WGS sequence"/>
</dbReference>
<evidence type="ECO:0000256" key="1">
    <source>
        <dbReference type="ARBA" id="ARBA00000085"/>
    </source>
</evidence>
<dbReference type="InterPro" id="IPR003661">
    <property type="entry name" value="HisK_dim/P_dom"/>
</dbReference>
<reference evidence="7 9" key="1">
    <citation type="submission" date="2015-09" db="EMBL/GenBank/DDBJ databases">
        <authorList>
            <consortium name="Pathogen Informatics"/>
        </authorList>
    </citation>
    <scope>NUCLEOTIDE SEQUENCE [LARGE SCALE GENOMIC DNA]</scope>
    <source>
        <strain evidence="7 9">2789STDY5608872</strain>
    </source>
</reference>
<dbReference type="Proteomes" id="UP000095591">
    <property type="component" value="Unassembled WGS sequence"/>
</dbReference>
<dbReference type="Pfam" id="PF02518">
    <property type="entry name" value="HATPase_c"/>
    <property type="match status" value="1"/>
</dbReference>
<dbReference type="PANTHER" id="PTHR43547">
    <property type="entry name" value="TWO-COMPONENT HISTIDINE KINASE"/>
    <property type="match status" value="1"/>
</dbReference>
<name>A0A173RT07_PARDI</name>
<feature type="domain" description="Response regulatory" evidence="6">
    <location>
        <begin position="9"/>
        <end position="125"/>
    </location>
</feature>
<dbReference type="GO" id="GO:0000155">
    <property type="term" value="F:phosphorelay sensor kinase activity"/>
    <property type="evidence" value="ECO:0007669"/>
    <property type="project" value="InterPro"/>
</dbReference>
<dbReference type="Gene3D" id="1.10.287.130">
    <property type="match status" value="1"/>
</dbReference>
<dbReference type="SMART" id="SM00387">
    <property type="entry name" value="HATPase_c"/>
    <property type="match status" value="1"/>
</dbReference>
<evidence type="ECO:0000313" key="9">
    <source>
        <dbReference type="Proteomes" id="UP000095591"/>
    </source>
</evidence>